<dbReference type="Gene3D" id="2.40.50.140">
    <property type="entry name" value="Nucleic acid-binding proteins"/>
    <property type="match status" value="1"/>
</dbReference>
<evidence type="ECO:0000256" key="4">
    <source>
        <dbReference type="ARBA" id="ARBA00012838"/>
    </source>
</evidence>
<evidence type="ECO:0000256" key="11">
    <source>
        <dbReference type="ARBA" id="ARBA00022884"/>
    </source>
</evidence>
<dbReference type="Proteomes" id="UP000176939">
    <property type="component" value="Unassembled WGS sequence"/>
</dbReference>
<reference evidence="18 19" key="1">
    <citation type="journal article" date="2016" name="Nat. Commun.">
        <title>Thousands of microbial genomes shed light on interconnected biogeochemical processes in an aquifer system.</title>
        <authorList>
            <person name="Anantharaman K."/>
            <person name="Brown C.T."/>
            <person name="Hug L.A."/>
            <person name="Sharon I."/>
            <person name="Castelle C.J."/>
            <person name="Probst A.J."/>
            <person name="Thomas B.C."/>
            <person name="Singh A."/>
            <person name="Wilkins M.J."/>
            <person name="Karaoz U."/>
            <person name="Brodie E.L."/>
            <person name="Williams K.H."/>
            <person name="Hubbard S.S."/>
            <person name="Banfield J.F."/>
        </authorList>
    </citation>
    <scope>NUCLEOTIDE SEQUENCE [LARGE SCALE GENOMIC DNA]</scope>
</reference>
<gene>
    <name evidence="18" type="ORF">A2Z67_05515</name>
</gene>
<dbReference type="InterPro" id="IPR051270">
    <property type="entry name" value="Tyrosine-tRNA_ligase_regulator"/>
</dbReference>
<dbReference type="CDD" id="cd02800">
    <property type="entry name" value="tRNA_bind_EcMetRS_like"/>
    <property type="match status" value="1"/>
</dbReference>
<evidence type="ECO:0000256" key="2">
    <source>
        <dbReference type="ARBA" id="ARBA00004496"/>
    </source>
</evidence>
<evidence type="ECO:0000256" key="16">
    <source>
        <dbReference type="PROSITE-ProRule" id="PRU00209"/>
    </source>
</evidence>
<dbReference type="SUPFAM" id="SSF50249">
    <property type="entry name" value="Nucleic acid-binding proteins"/>
    <property type="match status" value="1"/>
</dbReference>
<dbReference type="FunFam" id="2.40.50.140:FF:000042">
    <property type="entry name" value="Methionine--tRNA ligase"/>
    <property type="match status" value="1"/>
</dbReference>
<proteinExistence type="predicted"/>
<dbReference type="GO" id="GO:0005737">
    <property type="term" value="C:cytoplasm"/>
    <property type="evidence" value="ECO:0007669"/>
    <property type="project" value="UniProtKB-SubCell"/>
</dbReference>
<evidence type="ECO:0000256" key="9">
    <source>
        <dbReference type="ARBA" id="ARBA00022741"/>
    </source>
</evidence>
<keyword evidence="7 16" id="KW-0820">tRNA-binding</keyword>
<accession>A0A1F7WZ70</accession>
<evidence type="ECO:0000256" key="6">
    <source>
        <dbReference type="ARBA" id="ARBA00022490"/>
    </source>
</evidence>
<comment type="catalytic activity">
    <reaction evidence="15">
        <text>tRNA(Met) + L-methionine + ATP = L-methionyl-tRNA(Met) + AMP + diphosphate</text>
        <dbReference type="Rhea" id="RHEA:13481"/>
        <dbReference type="Rhea" id="RHEA-COMP:9667"/>
        <dbReference type="Rhea" id="RHEA-COMP:9698"/>
        <dbReference type="ChEBI" id="CHEBI:30616"/>
        <dbReference type="ChEBI" id="CHEBI:33019"/>
        <dbReference type="ChEBI" id="CHEBI:57844"/>
        <dbReference type="ChEBI" id="CHEBI:78442"/>
        <dbReference type="ChEBI" id="CHEBI:78530"/>
        <dbReference type="ChEBI" id="CHEBI:456215"/>
        <dbReference type="EC" id="6.1.1.10"/>
    </reaction>
</comment>
<evidence type="ECO:0000256" key="5">
    <source>
        <dbReference type="ARBA" id="ARBA00018753"/>
    </source>
</evidence>
<comment type="subcellular location">
    <subcellularLocation>
        <location evidence="2">Cytoplasm</location>
    </subcellularLocation>
</comment>
<keyword evidence="11 16" id="KW-0694">RNA-binding</keyword>
<dbReference type="GO" id="GO:0005524">
    <property type="term" value="F:ATP binding"/>
    <property type="evidence" value="ECO:0007669"/>
    <property type="project" value="UniProtKB-KW"/>
</dbReference>
<evidence type="ECO:0000256" key="8">
    <source>
        <dbReference type="ARBA" id="ARBA00022598"/>
    </source>
</evidence>
<dbReference type="PANTHER" id="PTHR11586">
    <property type="entry name" value="TRNA-AMINOACYLATION COFACTOR ARC1 FAMILY MEMBER"/>
    <property type="match status" value="1"/>
</dbReference>
<evidence type="ECO:0000256" key="10">
    <source>
        <dbReference type="ARBA" id="ARBA00022840"/>
    </source>
</evidence>
<evidence type="ECO:0000256" key="13">
    <source>
        <dbReference type="ARBA" id="ARBA00023146"/>
    </source>
</evidence>
<evidence type="ECO:0000256" key="1">
    <source>
        <dbReference type="ARBA" id="ARBA00003314"/>
    </source>
</evidence>
<evidence type="ECO:0000313" key="18">
    <source>
        <dbReference type="EMBL" id="OGM08061.1"/>
    </source>
</evidence>
<evidence type="ECO:0000256" key="3">
    <source>
        <dbReference type="ARBA" id="ARBA00011738"/>
    </source>
</evidence>
<evidence type="ECO:0000259" key="17">
    <source>
        <dbReference type="PROSITE" id="PS50886"/>
    </source>
</evidence>
<evidence type="ECO:0000256" key="12">
    <source>
        <dbReference type="ARBA" id="ARBA00022917"/>
    </source>
</evidence>
<dbReference type="GO" id="GO:0004825">
    <property type="term" value="F:methionine-tRNA ligase activity"/>
    <property type="evidence" value="ECO:0007669"/>
    <property type="project" value="UniProtKB-EC"/>
</dbReference>
<protein>
    <recommendedName>
        <fullName evidence="5">Methionine--tRNA ligase</fullName>
        <ecNumber evidence="4">6.1.1.10</ecNumber>
    </recommendedName>
    <alternativeName>
        <fullName evidence="14">Methionyl-tRNA synthetase</fullName>
    </alternativeName>
</protein>
<keyword evidence="8 18" id="KW-0436">Ligase</keyword>
<dbReference type="NCBIfam" id="TIGR00399">
    <property type="entry name" value="metG_C_term"/>
    <property type="match status" value="1"/>
</dbReference>
<evidence type="ECO:0000256" key="15">
    <source>
        <dbReference type="ARBA" id="ARBA00047364"/>
    </source>
</evidence>
<keyword evidence="12" id="KW-0648">Protein biosynthesis</keyword>
<dbReference type="InterPro" id="IPR004495">
    <property type="entry name" value="Met-tRNA-synth_bsu_C"/>
</dbReference>
<sequence length="111" mass="12566">MTNVNYDDFSKIDLRVGKVETAEEVVGSEKLIKMEADFGELGKRVIFAGIRKWYQPDDLKEKLLIFVFNLEPKKIMGEESQGMVLAAEEEDGENCVLLEPDKNIPPGTKVF</sequence>
<dbReference type="PROSITE" id="PS50886">
    <property type="entry name" value="TRBD"/>
    <property type="match status" value="1"/>
</dbReference>
<dbReference type="GO" id="GO:0000049">
    <property type="term" value="F:tRNA binding"/>
    <property type="evidence" value="ECO:0007669"/>
    <property type="project" value="UniProtKB-UniRule"/>
</dbReference>
<dbReference type="AlphaFoldDB" id="A0A1F7WZ70"/>
<keyword evidence="10" id="KW-0067">ATP-binding</keyword>
<comment type="function">
    <text evidence="1">Is required not only for elongation of protein synthesis but also for the initiation of all mRNA translation through initiator tRNA(fMet) aminoacylation.</text>
</comment>
<name>A0A1F7WZ70_9BACT</name>
<feature type="domain" description="TRNA-binding" evidence="17">
    <location>
        <begin position="8"/>
        <end position="111"/>
    </location>
</feature>
<evidence type="ECO:0000313" key="19">
    <source>
        <dbReference type="Proteomes" id="UP000176939"/>
    </source>
</evidence>
<keyword evidence="9" id="KW-0547">Nucleotide-binding</keyword>
<evidence type="ECO:0000256" key="7">
    <source>
        <dbReference type="ARBA" id="ARBA00022555"/>
    </source>
</evidence>
<dbReference type="InterPro" id="IPR012340">
    <property type="entry name" value="NA-bd_OB-fold"/>
</dbReference>
<keyword evidence="13" id="KW-0030">Aminoacyl-tRNA synthetase</keyword>
<dbReference type="Pfam" id="PF01588">
    <property type="entry name" value="tRNA_bind"/>
    <property type="match status" value="1"/>
</dbReference>
<comment type="subunit">
    <text evidence="3">Homodimer.</text>
</comment>
<dbReference type="EC" id="6.1.1.10" evidence="4"/>
<dbReference type="EMBL" id="MGFQ01000058">
    <property type="protein sequence ID" value="OGM08061.1"/>
    <property type="molecule type" value="Genomic_DNA"/>
</dbReference>
<dbReference type="PANTHER" id="PTHR11586:SF37">
    <property type="entry name" value="TRNA-BINDING DOMAIN-CONTAINING PROTEIN"/>
    <property type="match status" value="1"/>
</dbReference>
<keyword evidence="6" id="KW-0963">Cytoplasm</keyword>
<organism evidence="18 19">
    <name type="scientific">Candidatus Woesebacteria bacterium RBG_13_36_22</name>
    <dbReference type="NCBI Taxonomy" id="1802478"/>
    <lineage>
        <taxon>Bacteria</taxon>
        <taxon>Candidatus Woeseibacteriota</taxon>
    </lineage>
</organism>
<comment type="caution">
    <text evidence="18">The sequence shown here is derived from an EMBL/GenBank/DDBJ whole genome shotgun (WGS) entry which is preliminary data.</text>
</comment>
<dbReference type="InterPro" id="IPR002547">
    <property type="entry name" value="tRNA-bd_dom"/>
</dbReference>
<dbReference type="GO" id="GO:0006431">
    <property type="term" value="P:methionyl-tRNA aminoacylation"/>
    <property type="evidence" value="ECO:0007669"/>
    <property type="project" value="InterPro"/>
</dbReference>
<evidence type="ECO:0000256" key="14">
    <source>
        <dbReference type="ARBA" id="ARBA00030904"/>
    </source>
</evidence>